<dbReference type="PANTHER" id="PTHR42804:SF1">
    <property type="entry name" value="ALDEHYDE DEHYDROGENASE-RELATED"/>
    <property type="match status" value="1"/>
</dbReference>
<feature type="active site" evidence="4">
    <location>
        <position position="247"/>
    </location>
</feature>
<dbReference type="Pfam" id="PF00171">
    <property type="entry name" value="Aldedh"/>
    <property type="match status" value="1"/>
</dbReference>
<evidence type="ECO:0000259" key="7">
    <source>
        <dbReference type="Pfam" id="PF00171"/>
    </source>
</evidence>
<dbReference type="InterPro" id="IPR016161">
    <property type="entry name" value="Ald_DH/histidinol_DH"/>
</dbReference>
<evidence type="ECO:0000256" key="1">
    <source>
        <dbReference type="ARBA" id="ARBA00009986"/>
    </source>
</evidence>
<dbReference type="InterPro" id="IPR029510">
    <property type="entry name" value="Ald_DH_CS_GLU"/>
</dbReference>
<evidence type="ECO:0000256" key="5">
    <source>
        <dbReference type="RuleBase" id="RU003345"/>
    </source>
</evidence>
<keyword evidence="2 5" id="KW-0560">Oxidoreductase</keyword>
<protein>
    <submittedName>
        <fullName evidence="8">3-succinoylsemialdehyde-pyridine dehydrogenase</fullName>
        <ecNumber evidence="8">1.2.1.83</ecNumber>
    </submittedName>
</protein>
<dbReference type="Gene3D" id="3.40.605.10">
    <property type="entry name" value="Aldehyde Dehydrogenase, Chain A, domain 1"/>
    <property type="match status" value="1"/>
</dbReference>
<dbReference type="PROSITE" id="PS00687">
    <property type="entry name" value="ALDEHYDE_DEHYDR_GLU"/>
    <property type="match status" value="1"/>
</dbReference>
<gene>
    <name evidence="8" type="primary">ald_3</name>
    <name evidence="8" type="ORF">PHA8399_01621</name>
</gene>
<feature type="domain" description="Aldehyde dehydrogenase" evidence="7">
    <location>
        <begin position="14"/>
        <end position="472"/>
    </location>
</feature>
<evidence type="ECO:0000313" key="8">
    <source>
        <dbReference type="EMBL" id="CUH99499.1"/>
    </source>
</evidence>
<dbReference type="FunFam" id="3.40.605.10:FF:000007">
    <property type="entry name" value="NAD/NADP-dependent betaine aldehyde dehydrogenase"/>
    <property type="match status" value="1"/>
</dbReference>
<proteinExistence type="inferred from homology"/>
<accession>A0A0P1HPN9</accession>
<keyword evidence="3" id="KW-0558">Oxidation</keyword>
<dbReference type="AlphaFoldDB" id="A0A0P1HPN9"/>
<dbReference type="EC" id="1.2.1.83" evidence="8"/>
<dbReference type="Proteomes" id="UP000051326">
    <property type="component" value="Unassembled WGS sequence"/>
</dbReference>
<name>A0A0P1HPN9_9RHOB</name>
<evidence type="ECO:0000256" key="6">
    <source>
        <dbReference type="SAM" id="MobiDB-lite"/>
    </source>
</evidence>
<comment type="similarity">
    <text evidence="1 5">Belongs to the aldehyde dehydrogenase family.</text>
</comment>
<evidence type="ECO:0000256" key="4">
    <source>
        <dbReference type="PROSITE-ProRule" id="PRU10007"/>
    </source>
</evidence>
<feature type="region of interest" description="Disordered" evidence="6">
    <location>
        <begin position="304"/>
        <end position="323"/>
    </location>
</feature>
<dbReference type="Gene3D" id="3.40.309.10">
    <property type="entry name" value="Aldehyde Dehydrogenase, Chain A, domain 2"/>
    <property type="match status" value="1"/>
</dbReference>
<dbReference type="GO" id="GO:0016620">
    <property type="term" value="F:oxidoreductase activity, acting on the aldehyde or oxo group of donors, NAD or NADP as acceptor"/>
    <property type="evidence" value="ECO:0007669"/>
    <property type="project" value="InterPro"/>
</dbReference>
<dbReference type="SUPFAM" id="SSF53720">
    <property type="entry name" value="ALDH-like"/>
    <property type="match status" value="1"/>
</dbReference>
<sequence length="475" mass="49520">MQYNMSQFYIDGSWIDPRGSSSADVINPATEQSLGRLALGSEADVDAAVAAAKAALPGFAATSREARIALLERVLEVYTARADEFAQAISLEMGAPITMSREMQAQAGIDHLEAIIADLKALDFEESLPNGDTLVRMPVGVCGLITPWNWPINQIVLKVGPALAAGCTMVLKPSELTPLSAILYAEVLHEAGVPAGVFNLVHGEGPVVGAALSRHPDVSMMSFTGSTRGGVAVTRDAAETVKKVALELGGKSPNLVFADCDLETAIAEGVEACFINTGQSCDAATRMLVECSVYGRAVELAQTKADEKSVGNPAEPGDHMGPLSSAQQYARVQEMIGAGIAEGAQLIAGGPGKPEGFETGYYARPTIFADVNSAMRIAQEEIFGPVLVMIPFGSEDEAIEIANDTPYGLSAYVQTGDSARAARVARALQSGMVNVNGAFLGAGSPFGGVKMSGIGREGGREGILEFLETKVIAAP</sequence>
<evidence type="ECO:0000313" key="9">
    <source>
        <dbReference type="Proteomes" id="UP000051326"/>
    </source>
</evidence>
<dbReference type="PANTHER" id="PTHR42804">
    <property type="entry name" value="ALDEHYDE DEHYDROGENASE"/>
    <property type="match status" value="1"/>
</dbReference>
<evidence type="ECO:0000256" key="2">
    <source>
        <dbReference type="ARBA" id="ARBA00023002"/>
    </source>
</evidence>
<dbReference type="STRING" id="1396826.PHA8399_01621"/>
<evidence type="ECO:0000256" key="3">
    <source>
        <dbReference type="ARBA" id="ARBA00023097"/>
    </source>
</evidence>
<dbReference type="InterPro" id="IPR016162">
    <property type="entry name" value="Ald_DH_N"/>
</dbReference>
<dbReference type="CDD" id="cd07138">
    <property type="entry name" value="ALDH_CddD_SSP0762"/>
    <property type="match status" value="1"/>
</dbReference>
<dbReference type="InterPro" id="IPR016163">
    <property type="entry name" value="Ald_DH_C"/>
</dbReference>
<dbReference type="EMBL" id="CYSR01000020">
    <property type="protein sequence ID" value="CUH99499.1"/>
    <property type="molecule type" value="Genomic_DNA"/>
</dbReference>
<dbReference type="FunFam" id="3.40.309.10:FF:000012">
    <property type="entry name" value="Betaine aldehyde dehydrogenase"/>
    <property type="match status" value="1"/>
</dbReference>
<dbReference type="FunFam" id="3.40.605.10:FF:000026">
    <property type="entry name" value="Aldehyde dehydrogenase, putative"/>
    <property type="match status" value="1"/>
</dbReference>
<dbReference type="InterPro" id="IPR015590">
    <property type="entry name" value="Aldehyde_DH_dom"/>
</dbReference>
<organism evidence="8 9">
    <name type="scientific">Leisingera aquaemixtae</name>
    <dbReference type="NCBI Taxonomy" id="1396826"/>
    <lineage>
        <taxon>Bacteria</taxon>
        <taxon>Pseudomonadati</taxon>
        <taxon>Pseudomonadota</taxon>
        <taxon>Alphaproteobacteria</taxon>
        <taxon>Rhodobacterales</taxon>
        <taxon>Roseobacteraceae</taxon>
        <taxon>Leisingera</taxon>
    </lineage>
</organism>
<reference evidence="8 9" key="1">
    <citation type="submission" date="2015-09" db="EMBL/GenBank/DDBJ databases">
        <authorList>
            <consortium name="Swine Surveillance"/>
        </authorList>
    </citation>
    <scope>NUCLEOTIDE SEQUENCE [LARGE SCALE GENOMIC DNA]</scope>
    <source>
        <strain evidence="8 9">CECT 8399</strain>
    </source>
</reference>